<name>A0ABV5IQ98_9ACTN</name>
<dbReference type="EMBL" id="JBHMEI010000039">
    <property type="protein sequence ID" value="MFB9206681.1"/>
    <property type="molecule type" value="Genomic_DNA"/>
</dbReference>
<dbReference type="RefSeq" id="WP_189650733.1">
    <property type="nucleotide sequence ID" value="NZ_BMRC01000015.1"/>
</dbReference>
<evidence type="ECO:0000313" key="2">
    <source>
        <dbReference type="EMBL" id="MFB9206681.1"/>
    </source>
</evidence>
<feature type="domain" description="IPT/TIG" evidence="1">
    <location>
        <begin position="248"/>
        <end position="321"/>
    </location>
</feature>
<dbReference type="Proteomes" id="UP001589647">
    <property type="component" value="Unassembled WGS sequence"/>
</dbReference>
<dbReference type="InterPro" id="IPR013783">
    <property type="entry name" value="Ig-like_fold"/>
</dbReference>
<organism evidence="2 3">
    <name type="scientific">Nonomuraea spiralis</name>
    <dbReference type="NCBI Taxonomy" id="46182"/>
    <lineage>
        <taxon>Bacteria</taxon>
        <taxon>Bacillati</taxon>
        <taxon>Actinomycetota</taxon>
        <taxon>Actinomycetes</taxon>
        <taxon>Streptosporangiales</taxon>
        <taxon>Streptosporangiaceae</taxon>
        <taxon>Nonomuraea</taxon>
    </lineage>
</organism>
<dbReference type="InterPro" id="IPR014756">
    <property type="entry name" value="Ig_E-set"/>
</dbReference>
<dbReference type="Pfam" id="PF01833">
    <property type="entry name" value="TIG"/>
    <property type="match status" value="2"/>
</dbReference>
<gene>
    <name evidence="2" type="ORF">ACFFV7_36185</name>
</gene>
<evidence type="ECO:0000313" key="3">
    <source>
        <dbReference type="Proteomes" id="UP001589647"/>
    </source>
</evidence>
<dbReference type="Gene3D" id="2.60.40.10">
    <property type="entry name" value="Immunoglobulins"/>
    <property type="match status" value="3"/>
</dbReference>
<reference evidence="2 3" key="1">
    <citation type="submission" date="2024-09" db="EMBL/GenBank/DDBJ databases">
        <authorList>
            <person name="Sun Q."/>
            <person name="Mori K."/>
        </authorList>
    </citation>
    <scope>NUCLEOTIDE SEQUENCE [LARGE SCALE GENOMIC DNA]</scope>
    <source>
        <strain evidence="2 3">CCM 3426</strain>
    </source>
</reference>
<protein>
    <submittedName>
        <fullName evidence="2">IPT/TIG domain-containing protein</fullName>
    </submittedName>
</protein>
<accession>A0ABV5IQ98</accession>
<sequence>MADFSRPPSEVLEQSLSKGYVGVHIEQGVPVLDRDLNLQHDLVSSTLRSIVSSCVGDGISAGSKVFEIRSIQANPDQPAAESDNDFWILAGKSVSDVCLVGGVEVRNFTKLRYSSQKLPGLTTPDPGQGPFREDVVFLDVSMSTVDGSTDSDLLNRGDIGMQTSVRLRPSWVVQVAEGKTEPPAQAPPGHTYLPLALLRRKAGNPAIESQMITDLRRTILPLTEVERQLDLMSRLLLRPYFDPDPLRQVSPVHGPASTPVTLSGRNFNVYAEDMVKVFFGSVPAEVIETTATTIRTLVPKGLPRVTRVTIETAGGSVTSDTVFGLDQGGERPAFRSGAIEFTPRSGGKDVDVTLYGTNFDITSAVWFGTNAMAEIVRLVPEGLVVKVPGGLLGQVPISIATAGGVTTTREPFIVGADPEFAASGAQFTPDTGRAGDRVRLSGRHFDAPPVSVFFGTLSAEVVSVDDELIVVTVPLQAVGPQRIRVMTCVGSAVSDDSFTVVSH</sequence>
<evidence type="ECO:0000259" key="1">
    <source>
        <dbReference type="Pfam" id="PF01833"/>
    </source>
</evidence>
<keyword evidence="3" id="KW-1185">Reference proteome</keyword>
<proteinExistence type="predicted"/>
<dbReference type="InterPro" id="IPR002909">
    <property type="entry name" value="IPT_dom"/>
</dbReference>
<dbReference type="CDD" id="cd00603">
    <property type="entry name" value="IPT_PCSR"/>
    <property type="match status" value="1"/>
</dbReference>
<feature type="domain" description="IPT/TIG" evidence="1">
    <location>
        <begin position="427"/>
        <end position="499"/>
    </location>
</feature>
<dbReference type="CDD" id="cd00102">
    <property type="entry name" value="IPT"/>
    <property type="match status" value="1"/>
</dbReference>
<comment type="caution">
    <text evidence="2">The sequence shown here is derived from an EMBL/GenBank/DDBJ whole genome shotgun (WGS) entry which is preliminary data.</text>
</comment>
<dbReference type="SUPFAM" id="SSF81296">
    <property type="entry name" value="E set domains"/>
    <property type="match status" value="3"/>
</dbReference>